<reference evidence="1 2" key="1">
    <citation type="submission" date="2020-08" db="EMBL/GenBank/DDBJ databases">
        <title>Functional genomics of gut bacteria from endangered species of beetles.</title>
        <authorList>
            <person name="Carlos-Shanley C."/>
        </authorList>
    </citation>
    <scope>NUCLEOTIDE SEQUENCE [LARGE SCALE GENOMIC DNA]</scope>
    <source>
        <strain evidence="1 2">S00179</strain>
    </source>
</reference>
<protein>
    <submittedName>
        <fullName evidence="1">Uncharacterized protein</fullName>
    </submittedName>
</protein>
<accession>A0A7W7P5C8</accession>
<dbReference type="RefSeq" id="WP_184597758.1">
    <property type="nucleotide sequence ID" value="NZ_JACHLI010000049.1"/>
</dbReference>
<dbReference type="EMBL" id="JACHLI010000049">
    <property type="protein sequence ID" value="MBB4867829.1"/>
    <property type="molecule type" value="Genomic_DNA"/>
</dbReference>
<dbReference type="AlphaFoldDB" id="A0A7W7P5C8"/>
<proteinExistence type="predicted"/>
<comment type="caution">
    <text evidence="1">The sequence shown here is derived from an EMBL/GenBank/DDBJ whole genome shotgun (WGS) entry which is preliminary data.</text>
</comment>
<name>A0A7W7P5C8_PSENT</name>
<evidence type="ECO:0000313" key="1">
    <source>
        <dbReference type="EMBL" id="MBB4867829.1"/>
    </source>
</evidence>
<evidence type="ECO:0000313" key="2">
    <source>
        <dbReference type="Proteomes" id="UP000566995"/>
    </source>
</evidence>
<organism evidence="1 2">
    <name type="scientific">Pseudomonas nitroreducens</name>
    <dbReference type="NCBI Taxonomy" id="46680"/>
    <lineage>
        <taxon>Bacteria</taxon>
        <taxon>Pseudomonadati</taxon>
        <taxon>Pseudomonadota</taxon>
        <taxon>Gammaproteobacteria</taxon>
        <taxon>Pseudomonadales</taxon>
        <taxon>Pseudomonadaceae</taxon>
        <taxon>Pseudomonas</taxon>
    </lineage>
</organism>
<dbReference type="Proteomes" id="UP000566995">
    <property type="component" value="Unassembled WGS sequence"/>
</dbReference>
<sequence length="428" mass="47997">MASPLQAPKTPLELYSSNRTYEAVSSEGVRFQVKFQLKGRQSAIDVAVANFLDMRDALTGFRKWELYIAGNSYRGPQSEAVVCLINPEMRNVLMIGKMVINKNVNTAAYVNMIHEVPNAANSSREELQQHLYFHGLIAKDQPLKKPNEYLAEEVRRFVPTLLHIRSHADATSKNVTVLVQVNYKGKTTKQRMVFVRNAENELIAKRFAIKRKTEINMHEQIIARAELQALRQVFLHQLGAGEDRYVGAEQVVVEVSNLAARQLLNHTHVLPGMFVSESAYLGARLKGSRILPLSTNLLPDREAYETVELINGNRNEEFVQTPVGPVRVTIHAVEKMAARYVPDGAGNSWGRLLKLCEGLELLAGARPFSRLKHNNNTVTAGSGNWAMILGDEPQGQGLRVIVTVYRMDQERQQEIVSTARSVGDRLYA</sequence>
<gene>
    <name evidence="1" type="ORF">HNP46_006748</name>
</gene>